<protein>
    <submittedName>
        <fullName evidence="1">Uncharacterized protein</fullName>
    </submittedName>
</protein>
<reference evidence="1" key="1">
    <citation type="journal article" date="2016" name="PLoS ONE">
        <title>A Deep Insight into the Sialome of Male and Female Aedes aegypti Mosquitoes.</title>
        <authorList>
            <person name="Ribeiro J.M."/>
            <person name="Martin-Martin I."/>
            <person name="Arca B."/>
            <person name="Calvo E."/>
        </authorList>
    </citation>
    <scope>NUCLEOTIDE SEQUENCE</scope>
    <source>
        <strain evidence="1">Liverpool</strain>
        <tissue evidence="1">Salivary glands</tissue>
    </source>
</reference>
<name>A0A0P6K0N7_AEDAE</name>
<dbReference type="EMBL" id="GDUN01001075">
    <property type="protein sequence ID" value="JAN94844.1"/>
    <property type="molecule type" value="mRNA"/>
</dbReference>
<proteinExistence type="evidence at transcript level"/>
<feature type="non-terminal residue" evidence="1">
    <location>
        <position position="1"/>
    </location>
</feature>
<sequence>ISRTLMYILCGRFKGTVCPGKLRKCPLREHPRSVGFEPTTHSMLFLNSCTFTATSGVSNKAFCQKKNYTSRSTFSPFSINLFQDPNNGVVDIRMRMICKPTNGIRFQNQQTETLNLETLQQLVYNVQRIQVQSYCETRQPILCEARVSLSFYFCSPK</sequence>
<accession>A0A0P6K0N7</accession>
<dbReference type="AlphaFoldDB" id="A0A0P6K0N7"/>
<organism evidence="1">
    <name type="scientific">Aedes aegypti</name>
    <name type="common">Yellowfever mosquito</name>
    <name type="synonym">Culex aegypti</name>
    <dbReference type="NCBI Taxonomy" id="7159"/>
    <lineage>
        <taxon>Eukaryota</taxon>
        <taxon>Metazoa</taxon>
        <taxon>Ecdysozoa</taxon>
        <taxon>Arthropoda</taxon>
        <taxon>Hexapoda</taxon>
        <taxon>Insecta</taxon>
        <taxon>Pterygota</taxon>
        <taxon>Neoptera</taxon>
        <taxon>Endopterygota</taxon>
        <taxon>Diptera</taxon>
        <taxon>Nematocera</taxon>
        <taxon>Culicoidea</taxon>
        <taxon>Culicidae</taxon>
        <taxon>Culicinae</taxon>
        <taxon>Aedini</taxon>
        <taxon>Aedes</taxon>
        <taxon>Stegomyia</taxon>
    </lineage>
</organism>
<evidence type="ECO:0000313" key="1">
    <source>
        <dbReference type="EMBL" id="JAN94844.1"/>
    </source>
</evidence>